<name>A0A974CUT6_XENLA</name>
<evidence type="ECO:0000256" key="1">
    <source>
        <dbReference type="SAM" id="MobiDB-lite"/>
    </source>
</evidence>
<evidence type="ECO:0000313" key="2">
    <source>
        <dbReference type="EMBL" id="OCT79155.1"/>
    </source>
</evidence>
<dbReference type="EMBL" id="CM004475">
    <property type="protein sequence ID" value="OCT79155.1"/>
    <property type="molecule type" value="Genomic_DNA"/>
</dbReference>
<feature type="compositionally biased region" description="Basic and acidic residues" evidence="1">
    <location>
        <begin position="8"/>
        <end position="35"/>
    </location>
</feature>
<reference evidence="3" key="1">
    <citation type="journal article" date="2016" name="Nature">
        <title>Genome evolution in the allotetraploid frog Xenopus laevis.</title>
        <authorList>
            <person name="Session A.M."/>
            <person name="Uno Y."/>
            <person name="Kwon T."/>
            <person name="Chapman J.A."/>
            <person name="Toyoda A."/>
            <person name="Takahashi S."/>
            <person name="Fukui A."/>
            <person name="Hikosaka A."/>
            <person name="Suzuki A."/>
            <person name="Kondo M."/>
            <person name="van Heeringen S.J."/>
            <person name="Quigley I."/>
            <person name="Heinz S."/>
            <person name="Ogino H."/>
            <person name="Ochi H."/>
            <person name="Hellsten U."/>
            <person name="Lyons J.B."/>
            <person name="Simakov O."/>
            <person name="Putnam N."/>
            <person name="Stites J."/>
            <person name="Kuroki Y."/>
            <person name="Tanaka T."/>
            <person name="Michiue T."/>
            <person name="Watanabe M."/>
            <person name="Bogdanovic O."/>
            <person name="Lister R."/>
            <person name="Georgiou G."/>
            <person name="Paranjpe S.S."/>
            <person name="van Kruijsbergen I."/>
            <person name="Shu S."/>
            <person name="Carlson J."/>
            <person name="Kinoshita T."/>
            <person name="Ohta Y."/>
            <person name="Mawaribuchi S."/>
            <person name="Jenkins J."/>
            <person name="Grimwood J."/>
            <person name="Schmutz J."/>
            <person name="Mitros T."/>
            <person name="Mozaffari S.V."/>
            <person name="Suzuki Y."/>
            <person name="Haramoto Y."/>
            <person name="Yamamoto T.S."/>
            <person name="Takagi C."/>
            <person name="Heald R."/>
            <person name="Miller K."/>
            <person name="Haudenschild C."/>
            <person name="Kitzman J."/>
            <person name="Nakayama T."/>
            <person name="Izutsu Y."/>
            <person name="Robert J."/>
            <person name="Fortriede J."/>
            <person name="Burns K."/>
            <person name="Lotay V."/>
            <person name="Karimi K."/>
            <person name="Yasuoka Y."/>
            <person name="Dichmann D.S."/>
            <person name="Flajnik M.F."/>
            <person name="Houston D.W."/>
            <person name="Shendure J."/>
            <person name="DuPasquier L."/>
            <person name="Vize P.D."/>
            <person name="Zorn A.M."/>
            <person name="Ito M."/>
            <person name="Marcotte E.M."/>
            <person name="Wallingford J.B."/>
            <person name="Ito Y."/>
            <person name="Asashima M."/>
            <person name="Ueno N."/>
            <person name="Matsuda Y."/>
            <person name="Veenstra G.J."/>
            <person name="Fujiyama A."/>
            <person name="Harland R.M."/>
            <person name="Taira M."/>
            <person name="Rokhsar D.S."/>
        </authorList>
    </citation>
    <scope>NUCLEOTIDE SEQUENCE [LARGE SCALE GENOMIC DNA]</scope>
    <source>
        <strain evidence="3">J</strain>
    </source>
</reference>
<dbReference type="AlphaFoldDB" id="A0A974CUT6"/>
<organism evidence="2 3">
    <name type="scientific">Xenopus laevis</name>
    <name type="common">African clawed frog</name>
    <dbReference type="NCBI Taxonomy" id="8355"/>
    <lineage>
        <taxon>Eukaryota</taxon>
        <taxon>Metazoa</taxon>
        <taxon>Chordata</taxon>
        <taxon>Craniata</taxon>
        <taxon>Vertebrata</taxon>
        <taxon>Euteleostomi</taxon>
        <taxon>Amphibia</taxon>
        <taxon>Batrachia</taxon>
        <taxon>Anura</taxon>
        <taxon>Pipoidea</taxon>
        <taxon>Pipidae</taxon>
        <taxon>Xenopodinae</taxon>
        <taxon>Xenopus</taxon>
        <taxon>Xenopus</taxon>
    </lineage>
</organism>
<evidence type="ECO:0000313" key="3">
    <source>
        <dbReference type="Proteomes" id="UP000694892"/>
    </source>
</evidence>
<dbReference type="Proteomes" id="UP000694892">
    <property type="component" value="Chromosome 5S"/>
</dbReference>
<accession>A0A974CUT6</accession>
<feature type="region of interest" description="Disordered" evidence="1">
    <location>
        <begin position="1"/>
        <end position="35"/>
    </location>
</feature>
<gene>
    <name evidence="2" type="ORF">XELAEV_18030254mg</name>
</gene>
<proteinExistence type="predicted"/>
<sequence>MLGKRKARQEGKERADTDLAAAGDRDPPGDENNIKETLEDHSYLHFPSNSTGKLLKWNLPRLDRVRKLFPADPDYVPPAWDIEDSQSWTSVLHHIANEHIWIEKGTSFACDHPLMTEEETEAHT</sequence>
<protein>
    <submittedName>
        <fullName evidence="2">Uncharacterized protein</fullName>
    </submittedName>
</protein>